<comment type="similarity">
    <text evidence="3">Belongs to the FMN-dependent alpha-hydroxy acid dehydrogenase family.</text>
</comment>
<dbReference type="InterPro" id="IPR000262">
    <property type="entry name" value="FMN-dep_DH"/>
</dbReference>
<dbReference type="PANTHER" id="PTHR10578:SF149">
    <property type="entry name" value="2-HYDROXYACID OXIDASE 2"/>
    <property type="match status" value="1"/>
</dbReference>
<dbReference type="GO" id="GO:0010181">
    <property type="term" value="F:FMN binding"/>
    <property type="evidence" value="ECO:0007669"/>
    <property type="project" value="InterPro"/>
</dbReference>
<protein>
    <recommendedName>
        <fullName evidence="4">Oxidase FUB9</fullName>
    </recommendedName>
    <alternativeName>
        <fullName evidence="5">Fusaric acid biosynthesis protein 9</fullName>
    </alternativeName>
</protein>
<dbReference type="Proteomes" id="UP000193560">
    <property type="component" value="Unassembled WGS sequence"/>
</dbReference>
<keyword evidence="7" id="KW-0285">Flavoprotein</keyword>
<dbReference type="OrthoDB" id="1925334at2759"/>
<dbReference type="SUPFAM" id="SSF51395">
    <property type="entry name" value="FMN-linked oxidoreductases"/>
    <property type="match status" value="1"/>
</dbReference>
<feature type="domain" description="FMN hydroxy acid dehydrogenase" evidence="8">
    <location>
        <begin position="2"/>
        <end position="371"/>
    </location>
</feature>
<organism evidence="9 10">
    <name type="scientific">Absidia repens</name>
    <dbReference type="NCBI Taxonomy" id="90262"/>
    <lineage>
        <taxon>Eukaryota</taxon>
        <taxon>Fungi</taxon>
        <taxon>Fungi incertae sedis</taxon>
        <taxon>Mucoromycota</taxon>
        <taxon>Mucoromycotina</taxon>
        <taxon>Mucoromycetes</taxon>
        <taxon>Mucorales</taxon>
        <taxon>Cunninghamellaceae</taxon>
        <taxon>Absidia</taxon>
    </lineage>
</organism>
<dbReference type="PROSITE" id="PS00557">
    <property type="entry name" value="FMN_HYDROXY_ACID_DH_1"/>
    <property type="match status" value="1"/>
</dbReference>
<dbReference type="GO" id="GO:0016491">
    <property type="term" value="F:oxidoreductase activity"/>
    <property type="evidence" value="ECO:0007669"/>
    <property type="project" value="UniProtKB-KW"/>
</dbReference>
<dbReference type="FunFam" id="3.20.20.70:FF:000056">
    <property type="entry name" value="hydroxyacid oxidase 2"/>
    <property type="match status" value="1"/>
</dbReference>
<gene>
    <name evidence="9" type="ORF">BCR42DRAFT_425363</name>
</gene>
<feature type="binding site" evidence="7">
    <location>
        <position position="265"/>
    </location>
    <ligand>
        <name>glyoxylate</name>
        <dbReference type="ChEBI" id="CHEBI:36655"/>
    </ligand>
</feature>
<evidence type="ECO:0000313" key="9">
    <source>
        <dbReference type="EMBL" id="ORZ08171.1"/>
    </source>
</evidence>
<evidence type="ECO:0000256" key="6">
    <source>
        <dbReference type="PIRSR" id="PIRSR000138-1"/>
    </source>
</evidence>
<keyword evidence="2" id="KW-0560">Oxidoreductase</keyword>
<dbReference type="InterPro" id="IPR008259">
    <property type="entry name" value="FMN_hydac_DH_AS"/>
</dbReference>
<dbReference type="GO" id="GO:0005737">
    <property type="term" value="C:cytoplasm"/>
    <property type="evidence" value="ECO:0007669"/>
    <property type="project" value="UniProtKB-ARBA"/>
</dbReference>
<comment type="cofactor">
    <cofactor evidence="1">
        <name>FMN</name>
        <dbReference type="ChEBI" id="CHEBI:58210"/>
    </cofactor>
</comment>
<feature type="binding site" evidence="7">
    <location>
        <position position="172"/>
    </location>
    <ligand>
        <name>glyoxylate</name>
        <dbReference type="ChEBI" id="CHEBI:36655"/>
    </ligand>
</feature>
<dbReference type="PANTHER" id="PTHR10578">
    <property type="entry name" value="S -2-HYDROXY-ACID OXIDASE-RELATED"/>
    <property type="match status" value="1"/>
</dbReference>
<dbReference type="InterPro" id="IPR013785">
    <property type="entry name" value="Aldolase_TIM"/>
</dbReference>
<evidence type="ECO:0000256" key="1">
    <source>
        <dbReference type="ARBA" id="ARBA00001917"/>
    </source>
</evidence>
<keyword evidence="10" id="KW-1185">Reference proteome</keyword>
<keyword evidence="7" id="KW-0288">FMN</keyword>
<name>A0A1X2I2R8_9FUNG</name>
<evidence type="ECO:0000256" key="5">
    <source>
        <dbReference type="ARBA" id="ARBA00083297"/>
    </source>
</evidence>
<proteinExistence type="inferred from homology"/>
<feature type="binding site" evidence="7">
    <location>
        <position position="137"/>
    </location>
    <ligand>
        <name>glyoxylate</name>
        <dbReference type="ChEBI" id="CHEBI:36655"/>
    </ligand>
</feature>
<feature type="binding site" evidence="7">
    <location>
        <position position="110"/>
    </location>
    <ligand>
        <name>FMN</name>
        <dbReference type="ChEBI" id="CHEBI:58210"/>
    </ligand>
</feature>
<dbReference type="PROSITE" id="PS51349">
    <property type="entry name" value="FMN_HYDROXY_ACID_DH_2"/>
    <property type="match status" value="1"/>
</dbReference>
<evidence type="ECO:0000256" key="3">
    <source>
        <dbReference type="ARBA" id="ARBA00024042"/>
    </source>
</evidence>
<dbReference type="InterPro" id="IPR037396">
    <property type="entry name" value="FMN_HAD"/>
</dbReference>
<feature type="binding site" evidence="7">
    <location>
        <begin position="320"/>
        <end position="321"/>
    </location>
    <ligand>
        <name>FMN</name>
        <dbReference type="ChEBI" id="CHEBI:58210"/>
    </ligand>
</feature>
<reference evidence="9 10" key="1">
    <citation type="submission" date="2016-07" db="EMBL/GenBank/DDBJ databases">
        <title>Pervasive Adenine N6-methylation of Active Genes in Fungi.</title>
        <authorList>
            <consortium name="DOE Joint Genome Institute"/>
            <person name="Mondo S.J."/>
            <person name="Dannebaum R.O."/>
            <person name="Kuo R.C."/>
            <person name="Labutti K."/>
            <person name="Haridas S."/>
            <person name="Kuo A."/>
            <person name="Salamov A."/>
            <person name="Ahrendt S.R."/>
            <person name="Lipzen A."/>
            <person name="Sullivan W."/>
            <person name="Andreopoulos W.B."/>
            <person name="Clum A."/>
            <person name="Lindquist E."/>
            <person name="Daum C."/>
            <person name="Ramamoorthy G.K."/>
            <person name="Gryganskyi A."/>
            <person name="Culley D."/>
            <person name="Magnuson J.K."/>
            <person name="James T.Y."/>
            <person name="O'Malley M.A."/>
            <person name="Stajich J.E."/>
            <person name="Spatafora J.W."/>
            <person name="Visel A."/>
            <person name="Grigoriev I.V."/>
        </authorList>
    </citation>
    <scope>NUCLEOTIDE SEQUENCE [LARGE SCALE GENOMIC DNA]</scope>
    <source>
        <strain evidence="9 10">NRRL 1336</strain>
    </source>
</reference>
<feature type="binding site" evidence="7">
    <location>
        <position position="241"/>
    </location>
    <ligand>
        <name>FMN</name>
        <dbReference type="ChEBI" id="CHEBI:58210"/>
    </ligand>
</feature>
<feature type="binding site" evidence="7">
    <location>
        <position position="163"/>
    </location>
    <ligand>
        <name>FMN</name>
        <dbReference type="ChEBI" id="CHEBI:58210"/>
    </ligand>
</feature>
<feature type="binding site" evidence="7">
    <location>
        <begin position="81"/>
        <end position="83"/>
    </location>
    <ligand>
        <name>FMN</name>
        <dbReference type="ChEBI" id="CHEBI:58210"/>
    </ligand>
</feature>
<dbReference type="Gene3D" id="3.20.20.70">
    <property type="entry name" value="Aldolase class I"/>
    <property type="match status" value="1"/>
</dbReference>
<accession>A0A1X2I2R8</accession>
<feature type="binding site" evidence="7">
    <location>
        <position position="135"/>
    </location>
    <ligand>
        <name>FMN</name>
        <dbReference type="ChEBI" id="CHEBI:58210"/>
    </ligand>
</feature>
<feature type="binding site" evidence="7">
    <location>
        <position position="28"/>
    </location>
    <ligand>
        <name>glyoxylate</name>
        <dbReference type="ChEBI" id="CHEBI:36655"/>
    </ligand>
</feature>
<dbReference type="Pfam" id="PF01070">
    <property type="entry name" value="FMN_dh"/>
    <property type="match status" value="1"/>
</dbReference>
<dbReference type="EMBL" id="MCGE01000032">
    <property type="protein sequence ID" value="ORZ08171.1"/>
    <property type="molecule type" value="Genomic_DNA"/>
</dbReference>
<comment type="caution">
    <text evidence="9">The sequence shown here is derived from an EMBL/GenBank/DDBJ whole genome shotgun (WGS) entry which is preliminary data.</text>
</comment>
<feature type="active site" description="Proton acceptor" evidence="6">
    <location>
        <position position="265"/>
    </location>
</feature>
<evidence type="ECO:0000256" key="4">
    <source>
        <dbReference type="ARBA" id="ARBA00073420"/>
    </source>
</evidence>
<evidence type="ECO:0000256" key="7">
    <source>
        <dbReference type="PIRSR" id="PIRSR000138-2"/>
    </source>
</evidence>
<evidence type="ECO:0000256" key="2">
    <source>
        <dbReference type="ARBA" id="ARBA00023002"/>
    </source>
</evidence>
<dbReference type="STRING" id="90262.A0A1X2I2R8"/>
<dbReference type="CDD" id="cd02809">
    <property type="entry name" value="alpha_hydroxyacid_oxid_FMN"/>
    <property type="match status" value="1"/>
</dbReference>
<feature type="binding site" evidence="7">
    <location>
        <position position="268"/>
    </location>
    <ligand>
        <name>glyoxylate</name>
        <dbReference type="ChEBI" id="CHEBI:36655"/>
    </ligand>
</feature>
<feature type="binding site" evidence="7">
    <location>
        <begin position="297"/>
        <end position="301"/>
    </location>
    <ligand>
        <name>FMN</name>
        <dbReference type="ChEBI" id="CHEBI:58210"/>
    </ligand>
</feature>
<feature type="binding site" evidence="7">
    <location>
        <position position="263"/>
    </location>
    <ligand>
        <name>glyoxylate</name>
        <dbReference type="ChEBI" id="CHEBI:36655"/>
    </ligand>
</feature>
<sequence length="382" mass="41492">MPVSSLPLTIDDYEELAQKSLNASAYGYFRSGADSELTLQRNKQAYDKLLIRPKVLVDVAKIDIATTILGQSIRTPIGIAPTAFHALAHDDGELATARASAALGSCYCASTYSNYSMTDISRAVNTPGGALQWFQLYVEKDRATTANLVRQCEKLGYKALVVTVDRPRLGRRLTDARTGFGLPRHLRQGNFDDDDDDNKVGKDGISRTGQGAYLTGQVDASLTWPDLDWLRSLTSLPIVIKGIFRAEDASLAVKHGVAGILVSNHGGRQLDGCPSTLEVLPEIVDACRNTNVEVYLDGGIRKGTDVFKALALGAKAVFIGRPVIWGLAYDGEKGVKRIFDSLNYDLRLAMALAGTTSIDKITSDYVVPASYYSFEKKLASKM</sequence>
<evidence type="ECO:0000313" key="10">
    <source>
        <dbReference type="Proteomes" id="UP000193560"/>
    </source>
</evidence>
<evidence type="ECO:0000259" key="8">
    <source>
        <dbReference type="PROSITE" id="PS51349"/>
    </source>
</evidence>
<dbReference type="InterPro" id="IPR012133">
    <property type="entry name" value="Alpha-hydoxy_acid_DH_FMN"/>
</dbReference>
<dbReference type="AlphaFoldDB" id="A0A1X2I2R8"/>
<dbReference type="PIRSF" id="PIRSF000138">
    <property type="entry name" value="Al-hdrx_acd_dh"/>
    <property type="match status" value="1"/>
</dbReference>